<dbReference type="AlphaFoldDB" id="A0A098MB71"/>
<protein>
    <submittedName>
        <fullName evidence="1">Uncharacterized protein</fullName>
    </submittedName>
</protein>
<dbReference type="RefSeq" id="WP_036651196.1">
    <property type="nucleotide sequence ID" value="NZ_JQCR01000002.1"/>
</dbReference>
<dbReference type="STRING" id="268407.PWYN_10935"/>
<comment type="caution">
    <text evidence="1">The sequence shown here is derived from an EMBL/GenBank/DDBJ whole genome shotgun (WGS) entry which is preliminary data.</text>
</comment>
<evidence type="ECO:0000313" key="2">
    <source>
        <dbReference type="Proteomes" id="UP000029734"/>
    </source>
</evidence>
<reference evidence="1 2" key="1">
    <citation type="submission" date="2014-08" db="EMBL/GenBank/DDBJ databases">
        <authorList>
            <person name="den Bakker H.C."/>
        </authorList>
    </citation>
    <scope>NUCLEOTIDE SEQUENCE [LARGE SCALE GENOMIC DNA]</scope>
    <source>
        <strain evidence="1 2">DSM 18334</strain>
    </source>
</reference>
<organism evidence="1 2">
    <name type="scientific">Paenibacillus wynnii</name>
    <dbReference type="NCBI Taxonomy" id="268407"/>
    <lineage>
        <taxon>Bacteria</taxon>
        <taxon>Bacillati</taxon>
        <taxon>Bacillota</taxon>
        <taxon>Bacilli</taxon>
        <taxon>Bacillales</taxon>
        <taxon>Paenibacillaceae</taxon>
        <taxon>Paenibacillus</taxon>
    </lineage>
</organism>
<accession>A0A098MB71</accession>
<dbReference type="Proteomes" id="UP000029734">
    <property type="component" value="Unassembled WGS sequence"/>
</dbReference>
<keyword evidence="2" id="KW-1185">Reference proteome</keyword>
<gene>
    <name evidence="1" type="ORF">PWYN_10935</name>
</gene>
<sequence length="283" mass="33437">MTLQPVDEIIHVIKQRLASGLRHYIDRTSLIHDPEHQFDELFFLHVILTRYSRELNDLLLPKGLDQLKLRRNALEIMLKKDMDDKVSELHQLGIYDRSQILFSYLGLQYYRKIVSEVEFDISPKFEAELNRVIHKVKGYSLIYDYMVNFFCEKLGIDVKQPLSVQNIIGSRVDEIYVNTHFFLVESDYFTKEIRTNNIDSLIQDCEYALHSNLGDLVAELYWGLNYFNYDGEVMHALGEYIHQAYNNGVWNYPYAQERQWQHSQYSTIAALLEHLKTRCVLDG</sequence>
<proteinExistence type="predicted"/>
<dbReference type="OrthoDB" id="9833921at2"/>
<name>A0A098MB71_9BACL</name>
<evidence type="ECO:0000313" key="1">
    <source>
        <dbReference type="EMBL" id="KGE19795.1"/>
    </source>
</evidence>
<reference evidence="1 2" key="2">
    <citation type="submission" date="2014-10" db="EMBL/GenBank/DDBJ databases">
        <title>Comparative genomics of the Paenibacillus odorifer group.</title>
        <authorList>
            <person name="Tsai Y.-C."/>
            <person name="Martin N."/>
            <person name="Korlach J."/>
            <person name="Wiedmann M."/>
        </authorList>
    </citation>
    <scope>NUCLEOTIDE SEQUENCE [LARGE SCALE GENOMIC DNA]</scope>
    <source>
        <strain evidence="1 2">DSM 18334</strain>
    </source>
</reference>
<dbReference type="EMBL" id="JQCR01000002">
    <property type="protein sequence ID" value="KGE19795.1"/>
    <property type="molecule type" value="Genomic_DNA"/>
</dbReference>